<feature type="transmembrane region" description="Helical" evidence="1">
    <location>
        <begin position="80"/>
        <end position="99"/>
    </location>
</feature>
<dbReference type="Proteomes" id="UP000666240">
    <property type="component" value="Unassembled WGS sequence"/>
</dbReference>
<dbReference type="RefSeq" id="WP_209334674.1">
    <property type="nucleotide sequence ID" value="NZ_JAGIYY010000002.1"/>
</dbReference>
<sequence length="252" mass="27255">MTAPVTISEEELNAYFDSELPAARRDSVEAWLATDPQGMARLEAWERQAEDLRAAFNPILGEPVPARFPRASQARRMRRLGRWAAIAASVAIAFAAGFGTARISAPDGTAGGNDLARFGLSAHATYVSEIRHPVEVVAAEEAHLVKWLSNRLGAPLVVPDLSADGLALIGGRLLPAGGKPGAMLMYETRSGERFSLLVTPGSAKSETAFRYEEEDGFGSFYWYSGDFGYVLVGPADRARLLHLSREVYDALT</sequence>
<dbReference type="EMBL" id="JAGIYY010000002">
    <property type="protein sequence ID" value="MBP0438649.1"/>
    <property type="molecule type" value="Genomic_DNA"/>
</dbReference>
<evidence type="ECO:0000313" key="3">
    <source>
        <dbReference type="Proteomes" id="UP000666240"/>
    </source>
</evidence>
<keyword evidence="3" id="KW-1185">Reference proteome</keyword>
<proteinExistence type="predicted"/>
<gene>
    <name evidence="2" type="ORF">J5Y06_08320</name>
</gene>
<organism evidence="2 3">
    <name type="scientific">Tianweitania sediminis</name>
    <dbReference type="NCBI Taxonomy" id="1502156"/>
    <lineage>
        <taxon>Bacteria</taxon>
        <taxon>Pseudomonadati</taxon>
        <taxon>Pseudomonadota</taxon>
        <taxon>Alphaproteobacteria</taxon>
        <taxon>Hyphomicrobiales</taxon>
        <taxon>Phyllobacteriaceae</taxon>
        <taxon>Tianweitania</taxon>
    </lineage>
</organism>
<keyword evidence="1" id="KW-0812">Transmembrane</keyword>
<name>A0A8J7UGY5_9HYPH</name>
<evidence type="ECO:0000256" key="1">
    <source>
        <dbReference type="SAM" id="Phobius"/>
    </source>
</evidence>
<reference evidence="2" key="1">
    <citation type="submission" date="2021-03" db="EMBL/GenBank/DDBJ databases">
        <title>Genome sequencing and assembly of Tianweitania sediminis.</title>
        <authorList>
            <person name="Chhetri G."/>
        </authorList>
    </citation>
    <scope>NUCLEOTIDE SEQUENCE</scope>
    <source>
        <strain evidence="2">Z8</strain>
    </source>
</reference>
<evidence type="ECO:0000313" key="2">
    <source>
        <dbReference type="EMBL" id="MBP0438649.1"/>
    </source>
</evidence>
<protein>
    <submittedName>
        <fullName evidence="2">Anti-sigma factor</fullName>
    </submittedName>
</protein>
<dbReference type="AlphaFoldDB" id="A0A8J7UGY5"/>
<keyword evidence="1" id="KW-0472">Membrane</keyword>
<keyword evidence="1" id="KW-1133">Transmembrane helix</keyword>
<accession>A0A8J7UGY5</accession>
<comment type="caution">
    <text evidence="2">The sequence shown here is derived from an EMBL/GenBank/DDBJ whole genome shotgun (WGS) entry which is preliminary data.</text>
</comment>